<keyword evidence="1" id="KW-0677">Repeat</keyword>
<dbReference type="SUPFAM" id="SSF54631">
    <property type="entry name" value="CBS-domain pair"/>
    <property type="match status" value="2"/>
</dbReference>
<dbReference type="Pfam" id="PF00571">
    <property type="entry name" value="CBS"/>
    <property type="match status" value="2"/>
</dbReference>
<dbReference type="GO" id="GO:0004865">
    <property type="term" value="F:protein serine/threonine phosphatase inhibitor activity"/>
    <property type="evidence" value="ECO:0007669"/>
    <property type="project" value="TreeGrafter"/>
</dbReference>
<dbReference type="AlphaFoldDB" id="A0A0W0G9N8"/>
<dbReference type="EMBL" id="LATX01000738">
    <property type="protein sequence ID" value="KTB45275.1"/>
    <property type="molecule type" value="Genomic_DNA"/>
</dbReference>
<gene>
    <name evidence="6" type="ORF">WG66_2149</name>
</gene>
<evidence type="ECO:0000313" key="7">
    <source>
        <dbReference type="Proteomes" id="UP000054988"/>
    </source>
</evidence>
<dbReference type="InterPro" id="IPR046342">
    <property type="entry name" value="CBS_dom_sf"/>
</dbReference>
<evidence type="ECO:0000256" key="3">
    <source>
        <dbReference type="PROSITE-ProRule" id="PRU00703"/>
    </source>
</evidence>
<evidence type="ECO:0000256" key="4">
    <source>
        <dbReference type="SAM" id="MobiDB-lite"/>
    </source>
</evidence>
<dbReference type="Gene3D" id="3.10.580.10">
    <property type="entry name" value="CBS-domain"/>
    <property type="match status" value="1"/>
</dbReference>
<evidence type="ECO:0000259" key="5">
    <source>
        <dbReference type="PROSITE" id="PS51371"/>
    </source>
</evidence>
<dbReference type="GO" id="GO:0042149">
    <property type="term" value="P:cellular response to glucose starvation"/>
    <property type="evidence" value="ECO:0007669"/>
    <property type="project" value="TreeGrafter"/>
</dbReference>
<keyword evidence="2 3" id="KW-0129">CBS domain</keyword>
<accession>A0A0W0G9N8</accession>
<protein>
    <recommendedName>
        <fullName evidence="5">CBS domain-containing protein</fullName>
    </recommendedName>
</protein>
<organism evidence="6 7">
    <name type="scientific">Moniliophthora roreri</name>
    <name type="common">Frosty pod rot fungus</name>
    <name type="synonym">Monilia roreri</name>
    <dbReference type="NCBI Taxonomy" id="221103"/>
    <lineage>
        <taxon>Eukaryota</taxon>
        <taxon>Fungi</taxon>
        <taxon>Dikarya</taxon>
        <taxon>Basidiomycota</taxon>
        <taxon>Agaricomycotina</taxon>
        <taxon>Agaricomycetes</taxon>
        <taxon>Agaricomycetidae</taxon>
        <taxon>Agaricales</taxon>
        <taxon>Marasmiineae</taxon>
        <taxon>Marasmiaceae</taxon>
        <taxon>Moniliophthora</taxon>
    </lineage>
</organism>
<feature type="region of interest" description="Disordered" evidence="4">
    <location>
        <begin position="346"/>
        <end position="414"/>
    </location>
</feature>
<evidence type="ECO:0000256" key="1">
    <source>
        <dbReference type="ARBA" id="ARBA00022737"/>
    </source>
</evidence>
<dbReference type="SMART" id="SM00116">
    <property type="entry name" value="CBS"/>
    <property type="match status" value="3"/>
</dbReference>
<name>A0A0W0G9N8_MONRR</name>
<reference evidence="6 7" key="1">
    <citation type="submission" date="2015-12" db="EMBL/GenBank/DDBJ databases">
        <title>Draft genome sequence of Moniliophthora roreri, the causal agent of frosty pod rot of cacao.</title>
        <authorList>
            <person name="Aime M.C."/>
            <person name="Diaz-Valderrama J.R."/>
            <person name="Kijpornyongpan T."/>
            <person name="Phillips-Mora W."/>
        </authorList>
    </citation>
    <scope>NUCLEOTIDE SEQUENCE [LARGE SCALE GENOMIC DNA]</scope>
    <source>
        <strain evidence="6 7">MCA 2952</strain>
    </source>
</reference>
<feature type="compositionally biased region" description="Low complexity" evidence="4">
    <location>
        <begin position="373"/>
        <end position="389"/>
    </location>
</feature>
<dbReference type="PANTHER" id="PTHR13780:SF36">
    <property type="entry name" value="CBS DOMAIN-CONTAINING PROTEIN"/>
    <property type="match status" value="1"/>
</dbReference>
<comment type="caution">
    <text evidence="6">The sequence shown here is derived from an EMBL/GenBank/DDBJ whole genome shotgun (WGS) entry which is preliminary data.</text>
</comment>
<feature type="compositionally biased region" description="Polar residues" evidence="4">
    <location>
        <begin position="395"/>
        <end position="404"/>
    </location>
</feature>
<dbReference type="PROSITE" id="PS51371">
    <property type="entry name" value="CBS"/>
    <property type="match status" value="1"/>
</dbReference>
<dbReference type="InterPro" id="IPR050511">
    <property type="entry name" value="AMPK_gamma/SDS23_families"/>
</dbReference>
<dbReference type="Proteomes" id="UP000054988">
    <property type="component" value="Unassembled WGS sequence"/>
</dbReference>
<proteinExistence type="predicted"/>
<evidence type="ECO:0000256" key="2">
    <source>
        <dbReference type="ARBA" id="ARBA00023122"/>
    </source>
</evidence>
<dbReference type="eggNOG" id="KOG1764">
    <property type="taxonomic scope" value="Eukaryota"/>
</dbReference>
<feature type="domain" description="CBS" evidence="5">
    <location>
        <begin position="191"/>
        <end position="250"/>
    </location>
</feature>
<sequence length="414" mass="45152">MSQNRRLSQSFTQTHTDSLSSSIASVIAPIESDIWVENWKAFFARDIIDSRIVTVKAELSVEDACDKLLSEDIPCLAVLGNPESQGLKGLFDFSDVNAFLTLAATKHTFTPEDLRDKPRVQDIFLAAKAGHVPVHLVSILIRSSVPFQGFVGIVSDRRLLSWFESYAAENSSMKRFLSDPIRSFSFPSFNLYTAVVAATSKASVLEAMQLMSEEGVSSIAVLDDETGALLSAVSVTDIGKLVVPSSSNQILNIPLHQFISYIKAPEGSTDGAERFPVYSVSSNGTLFYTMQKLLATNAHRVFIANETPESSPIIASRCAGNLSGIVSIVDILSLFARLAHVQDVDPTRMRRHRRASSVSSQGSRSDRAEFNRSRSSSRTGIGRTSSISRSKVHNPRNSLSSSVESILGTESIKK</sequence>
<dbReference type="InterPro" id="IPR000644">
    <property type="entry name" value="CBS_dom"/>
</dbReference>
<dbReference type="PANTHER" id="PTHR13780">
    <property type="entry name" value="AMP-ACTIVATED PROTEIN KINASE, GAMMA REGULATORY SUBUNIT"/>
    <property type="match status" value="1"/>
</dbReference>
<evidence type="ECO:0000313" key="6">
    <source>
        <dbReference type="EMBL" id="KTB45275.1"/>
    </source>
</evidence>